<organism evidence="2 3">
    <name type="scientific">Demequina litorisediminis</name>
    <dbReference type="NCBI Taxonomy" id="1849022"/>
    <lineage>
        <taxon>Bacteria</taxon>
        <taxon>Bacillati</taxon>
        <taxon>Actinomycetota</taxon>
        <taxon>Actinomycetes</taxon>
        <taxon>Micrococcales</taxon>
        <taxon>Demequinaceae</taxon>
        <taxon>Demequina</taxon>
    </lineage>
</organism>
<feature type="transmembrane region" description="Helical" evidence="1">
    <location>
        <begin position="33"/>
        <end position="53"/>
    </location>
</feature>
<gene>
    <name evidence="2" type="ORF">GCM10025876_29460</name>
</gene>
<dbReference type="InterPro" id="IPR036237">
    <property type="entry name" value="Xyl_isomerase-like_sf"/>
</dbReference>
<protein>
    <submittedName>
        <fullName evidence="2">Uncharacterized protein</fullName>
    </submittedName>
</protein>
<evidence type="ECO:0000313" key="3">
    <source>
        <dbReference type="Proteomes" id="UP001157125"/>
    </source>
</evidence>
<reference evidence="3" key="1">
    <citation type="journal article" date="2019" name="Int. J. Syst. Evol. Microbiol.">
        <title>The Global Catalogue of Microorganisms (GCM) 10K type strain sequencing project: providing services to taxonomists for standard genome sequencing and annotation.</title>
        <authorList>
            <consortium name="The Broad Institute Genomics Platform"/>
            <consortium name="The Broad Institute Genome Sequencing Center for Infectious Disease"/>
            <person name="Wu L."/>
            <person name="Ma J."/>
        </authorList>
    </citation>
    <scope>NUCLEOTIDE SEQUENCE [LARGE SCALE GENOMIC DNA]</scope>
    <source>
        <strain evidence="3">NBRC 112299</strain>
    </source>
</reference>
<name>A0ABQ6IJ33_9MICO</name>
<evidence type="ECO:0000256" key="1">
    <source>
        <dbReference type="SAM" id="Phobius"/>
    </source>
</evidence>
<dbReference type="Gene3D" id="3.20.20.150">
    <property type="entry name" value="Divalent-metal-dependent TIM barrel enzymes"/>
    <property type="match status" value="1"/>
</dbReference>
<keyword evidence="1" id="KW-0472">Membrane</keyword>
<keyword evidence="3" id="KW-1185">Reference proteome</keyword>
<comment type="caution">
    <text evidence="2">The sequence shown here is derived from an EMBL/GenBank/DDBJ whole genome shotgun (WGS) entry which is preliminary data.</text>
</comment>
<keyword evidence="1" id="KW-1133">Transmembrane helix</keyword>
<accession>A0ABQ6IJ33</accession>
<dbReference type="Proteomes" id="UP001157125">
    <property type="component" value="Unassembled WGS sequence"/>
</dbReference>
<dbReference type="SUPFAM" id="SSF51658">
    <property type="entry name" value="Xylose isomerase-like"/>
    <property type="match status" value="1"/>
</dbReference>
<evidence type="ECO:0000313" key="2">
    <source>
        <dbReference type="EMBL" id="GMA36742.1"/>
    </source>
</evidence>
<keyword evidence="1" id="KW-0812">Transmembrane</keyword>
<proteinExistence type="predicted"/>
<dbReference type="EMBL" id="BSUN01000001">
    <property type="protein sequence ID" value="GMA36742.1"/>
    <property type="molecule type" value="Genomic_DNA"/>
</dbReference>
<sequence length="208" mass="22487">MSEANASAWVRRRLKERRDTMEREGHSRALRRGAMVGGVGVLAVIVAIGVLLWSPADAPPSATGAIPDSKISAQLFDYFYYIGFGEDDETRARQDEVLASLADAGYRSVEVVDYAGFHGLDAQQYRDVLDGHGLEASALHTSVTMGTSDEQWAQKVDTALILGADFVGAGETPRDFTARGEWVEFAQRIDEPGPAGPRARAVVPRAPP</sequence>